<dbReference type="InterPro" id="IPR000008">
    <property type="entry name" value="C2_dom"/>
</dbReference>
<dbReference type="PROSITE" id="PS50004">
    <property type="entry name" value="C2"/>
    <property type="match status" value="1"/>
</dbReference>
<dbReference type="Proteomes" id="UP001152320">
    <property type="component" value="Chromosome 12"/>
</dbReference>
<evidence type="ECO:0000313" key="3">
    <source>
        <dbReference type="Proteomes" id="UP001152320"/>
    </source>
</evidence>
<dbReference type="AlphaFoldDB" id="A0A9Q1BSV2"/>
<evidence type="ECO:0000313" key="2">
    <source>
        <dbReference type="EMBL" id="KAJ8032140.1"/>
    </source>
</evidence>
<dbReference type="GO" id="GO:0006511">
    <property type="term" value="P:ubiquitin-dependent protein catabolic process"/>
    <property type="evidence" value="ECO:0007669"/>
    <property type="project" value="TreeGrafter"/>
</dbReference>
<dbReference type="OrthoDB" id="73919at2759"/>
<dbReference type="GO" id="GO:0031624">
    <property type="term" value="F:ubiquitin conjugating enzyme binding"/>
    <property type="evidence" value="ECO:0007669"/>
    <property type="project" value="TreeGrafter"/>
</dbReference>
<dbReference type="EMBL" id="JAIZAY010000012">
    <property type="protein sequence ID" value="KAJ8032140.1"/>
    <property type="molecule type" value="Genomic_DNA"/>
</dbReference>
<organism evidence="2 3">
    <name type="scientific">Holothuria leucospilota</name>
    <name type="common">Black long sea cucumber</name>
    <name type="synonym">Mertensiothuria leucospilota</name>
    <dbReference type="NCBI Taxonomy" id="206669"/>
    <lineage>
        <taxon>Eukaryota</taxon>
        <taxon>Metazoa</taxon>
        <taxon>Echinodermata</taxon>
        <taxon>Eleutherozoa</taxon>
        <taxon>Echinozoa</taxon>
        <taxon>Holothuroidea</taxon>
        <taxon>Aspidochirotacea</taxon>
        <taxon>Aspidochirotida</taxon>
        <taxon>Holothuriidae</taxon>
        <taxon>Holothuria</taxon>
    </lineage>
</organism>
<feature type="domain" description="C2" evidence="1">
    <location>
        <begin position="61"/>
        <end position="179"/>
    </location>
</feature>
<dbReference type="PANTHER" id="PTHR16461">
    <property type="entry name" value="TOLL-INTERACTING PROTEIN"/>
    <property type="match status" value="1"/>
</dbReference>
<dbReference type="PANTHER" id="PTHR16461:SF5">
    <property type="entry name" value="TOLL-INTERACTING PROTEIN"/>
    <property type="match status" value="1"/>
</dbReference>
<dbReference type="Gene3D" id="2.60.40.150">
    <property type="entry name" value="C2 domain"/>
    <property type="match status" value="1"/>
</dbReference>
<dbReference type="Pfam" id="PF00168">
    <property type="entry name" value="C2"/>
    <property type="match status" value="1"/>
</dbReference>
<protein>
    <submittedName>
        <fullName evidence="2">Toll-interacting protein B</fullName>
    </submittedName>
</protein>
<dbReference type="GO" id="GO:0043130">
    <property type="term" value="F:ubiquitin binding"/>
    <property type="evidence" value="ECO:0007669"/>
    <property type="project" value="TreeGrafter"/>
</dbReference>
<dbReference type="SUPFAM" id="SSF49562">
    <property type="entry name" value="C2 domain (Calcium/lipid-binding domain, CaLB)"/>
    <property type="match status" value="1"/>
</dbReference>
<gene>
    <name evidence="2" type="ORF">HOLleu_25579</name>
</gene>
<name>A0A9Q1BSV2_HOLLE</name>
<dbReference type="SMART" id="SM00239">
    <property type="entry name" value="C2"/>
    <property type="match status" value="1"/>
</dbReference>
<dbReference type="InterPro" id="IPR035892">
    <property type="entry name" value="C2_domain_sf"/>
</dbReference>
<dbReference type="GO" id="GO:0005737">
    <property type="term" value="C:cytoplasm"/>
    <property type="evidence" value="ECO:0007669"/>
    <property type="project" value="TreeGrafter"/>
</dbReference>
<accession>A0A9Q1BSV2</accession>
<keyword evidence="3" id="KW-1185">Reference proteome</keyword>
<comment type="caution">
    <text evidence="2">The sequence shown here is derived from an EMBL/GenBank/DDBJ whole genome shotgun (WGS) entry which is preliminary data.</text>
</comment>
<proteinExistence type="predicted"/>
<reference evidence="2" key="1">
    <citation type="submission" date="2021-10" db="EMBL/GenBank/DDBJ databases">
        <title>Tropical sea cucumber genome reveals ecological adaptation and Cuvierian tubules defense mechanism.</title>
        <authorList>
            <person name="Chen T."/>
        </authorList>
    </citation>
    <scope>NUCLEOTIDE SEQUENCE</scope>
    <source>
        <strain evidence="2">Nanhai2018</strain>
        <tissue evidence="2">Muscle</tissue>
    </source>
</reference>
<sequence length="377" mass="43339">MEAKARQTCVTVRERLSSCKLDVAAVNDEPNRRHMPSRNVLRKLLSAEDLNQFHEEERIGRGEDRPLTLEQNDFSFSSNIAVATERDTAELKENYGPYKMDPYCVMKVGSEDVKTHTCRNGSINPRWAAKLECKIPPSICYIFIEIFDQNTFQADEKIAWTSIPIKRLVESGDKAADWCKTRRILAPCNRTSKHAKFLAIRLQPNADCRIPEPLFLSASNPSGVAEIQEGEPSQANVYQTETVPNERNKDKLSEEVFNSIGGLSFCPTPAEIDTFTLRKDVSEFVRRIRLKEYFHEDGEVDGDFSNIPAFRKRSTWCPDKNRDLFLEAYVTALEKKNFEGDLNNKSYRNLKKDEQRALENLRKYEDIVISKQIKDQV</sequence>
<evidence type="ECO:0000259" key="1">
    <source>
        <dbReference type="PROSITE" id="PS50004"/>
    </source>
</evidence>